<dbReference type="GO" id="GO:0005886">
    <property type="term" value="C:plasma membrane"/>
    <property type="evidence" value="ECO:0007669"/>
    <property type="project" value="TreeGrafter"/>
</dbReference>
<dbReference type="InterPro" id="IPR029787">
    <property type="entry name" value="Nucleotide_cyclase"/>
</dbReference>
<keyword evidence="8" id="KW-1185">Reference proteome</keyword>
<keyword evidence="4" id="KW-0597">Phosphoprotein</keyword>
<dbReference type="NCBIfam" id="TIGR00254">
    <property type="entry name" value="GGDEF"/>
    <property type="match status" value="1"/>
</dbReference>
<dbReference type="Gene3D" id="3.40.50.2300">
    <property type="match status" value="2"/>
</dbReference>
<evidence type="ECO:0000256" key="1">
    <source>
        <dbReference type="ARBA" id="ARBA00012528"/>
    </source>
</evidence>
<reference evidence="7 8" key="1">
    <citation type="submission" date="2016-10" db="EMBL/GenBank/DDBJ databases">
        <authorList>
            <person name="de Groot N.N."/>
        </authorList>
    </citation>
    <scope>NUCLEOTIDE SEQUENCE [LARGE SCALE GENOMIC DNA]</scope>
    <source>
        <strain evidence="7 8">R-24608</strain>
    </source>
</reference>
<feature type="modified residue" description="4-aspartylphosphate" evidence="4">
    <location>
        <position position="334"/>
    </location>
</feature>
<evidence type="ECO:0000313" key="7">
    <source>
        <dbReference type="EMBL" id="SFU69327.1"/>
    </source>
</evidence>
<dbReference type="PROSITE" id="PS50110">
    <property type="entry name" value="RESPONSE_REGULATORY"/>
    <property type="match status" value="2"/>
</dbReference>
<name>A0A1I7I8R7_9BURK</name>
<sequence length="572" mass="62031">METQRPSAAAAAAGARERIARLRQAYLAQLPERVAQARALCDSLAGAQAGSEAAAHLHRLLHNLKGTGRSFGLTELGACAERGEDLLLPLVDVAPDGTPGAALQALPADWRAQLAQCLDELAVLAAGLGTAAQAAAVGELPSFALAPVDRNAPATPGRLVYVCDDEALMLEQLAAQLACFGYEAVCFTDPDALHDAVLARRPDAVVMDIHFPRGHSAGIDVLLALREETGEPVAAVFVSARNDFNARLGAVRAGGQAYFVKPVRANELVAALDGLTHQQEYEPYRVLIVDDEPDMAHYHAILLQQAGLITCEVHDPTRILEALHQFRPDIVLMDMYMPECGGREAAAIIRQVPDHVGLPIVYLTSETDRRKLFSAMRIGAEGFLTKPVVPDELVAAVMIRAERMRTLRGLMARDSLTGLFNHTMTTQLLENALSLARRDSGVLSLVMIDIDGFKAVNDTWGHPAGDQVLMALSRVLQQRLRASDIIGRYGGEEFAVILQNADPQQAARLIDALREDFARVDFYSGEHGFHCTFSAGVAAYPMYQRYELLREAADKALYRAKRGGRNRVVVAE</sequence>
<feature type="domain" description="Response regulatory" evidence="5">
    <location>
        <begin position="285"/>
        <end position="401"/>
    </location>
</feature>
<dbReference type="GO" id="GO:1902201">
    <property type="term" value="P:negative regulation of bacterial-type flagellum-dependent cell motility"/>
    <property type="evidence" value="ECO:0007669"/>
    <property type="project" value="TreeGrafter"/>
</dbReference>
<dbReference type="InterPro" id="IPR043128">
    <property type="entry name" value="Rev_trsase/Diguanyl_cyclase"/>
</dbReference>
<evidence type="ECO:0000256" key="3">
    <source>
        <dbReference type="ARBA" id="ARBA00034247"/>
    </source>
</evidence>
<evidence type="ECO:0000256" key="4">
    <source>
        <dbReference type="PROSITE-ProRule" id="PRU00169"/>
    </source>
</evidence>
<feature type="modified residue" description="4-aspartylphosphate" evidence="4">
    <location>
        <position position="208"/>
    </location>
</feature>
<protein>
    <recommendedName>
        <fullName evidence="1">diguanylate cyclase</fullName>
        <ecNumber evidence="1">2.7.7.65</ecNumber>
    </recommendedName>
</protein>
<evidence type="ECO:0000259" key="5">
    <source>
        <dbReference type="PROSITE" id="PS50110"/>
    </source>
</evidence>
<dbReference type="SUPFAM" id="SSF55073">
    <property type="entry name" value="Nucleotide cyclase"/>
    <property type="match status" value="1"/>
</dbReference>
<dbReference type="Gene3D" id="3.30.70.270">
    <property type="match status" value="1"/>
</dbReference>
<accession>A0A1I7I8R7</accession>
<proteinExistence type="predicted"/>
<dbReference type="Pfam" id="PF01627">
    <property type="entry name" value="Hpt"/>
    <property type="match status" value="1"/>
</dbReference>
<dbReference type="Gene3D" id="1.20.120.160">
    <property type="entry name" value="HPT domain"/>
    <property type="match status" value="1"/>
</dbReference>
<dbReference type="SUPFAM" id="SSF52172">
    <property type="entry name" value="CheY-like"/>
    <property type="match status" value="2"/>
</dbReference>
<dbReference type="SMART" id="SM00267">
    <property type="entry name" value="GGDEF"/>
    <property type="match status" value="1"/>
</dbReference>
<dbReference type="CDD" id="cd00156">
    <property type="entry name" value="REC"/>
    <property type="match status" value="2"/>
</dbReference>
<dbReference type="EC" id="2.7.7.65" evidence="1"/>
<dbReference type="Proteomes" id="UP000183656">
    <property type="component" value="Unassembled WGS sequence"/>
</dbReference>
<dbReference type="AlphaFoldDB" id="A0A1I7I8R7"/>
<dbReference type="Pfam" id="PF00072">
    <property type="entry name" value="Response_reg"/>
    <property type="match status" value="2"/>
</dbReference>
<gene>
    <name evidence="7" type="ORF">SAMN04489707_10156</name>
</gene>
<evidence type="ECO:0000313" key="8">
    <source>
        <dbReference type="Proteomes" id="UP000183656"/>
    </source>
</evidence>
<dbReference type="EMBL" id="FPBX01000015">
    <property type="protein sequence ID" value="SFU69327.1"/>
    <property type="molecule type" value="Genomic_DNA"/>
</dbReference>
<dbReference type="CDD" id="cd01949">
    <property type="entry name" value="GGDEF"/>
    <property type="match status" value="1"/>
</dbReference>
<dbReference type="OrthoDB" id="9813903at2"/>
<dbReference type="FunFam" id="3.30.70.270:FF:000001">
    <property type="entry name" value="Diguanylate cyclase domain protein"/>
    <property type="match status" value="1"/>
</dbReference>
<evidence type="ECO:0000256" key="2">
    <source>
        <dbReference type="ARBA" id="ARBA00023012"/>
    </source>
</evidence>
<dbReference type="SMART" id="SM00448">
    <property type="entry name" value="REC"/>
    <property type="match status" value="2"/>
</dbReference>
<dbReference type="GO" id="GO:0043709">
    <property type="term" value="P:cell adhesion involved in single-species biofilm formation"/>
    <property type="evidence" value="ECO:0007669"/>
    <property type="project" value="TreeGrafter"/>
</dbReference>
<organism evidence="7 8">
    <name type="scientific">Paenacidovorax caeni</name>
    <dbReference type="NCBI Taxonomy" id="343013"/>
    <lineage>
        <taxon>Bacteria</taxon>
        <taxon>Pseudomonadati</taxon>
        <taxon>Pseudomonadota</taxon>
        <taxon>Betaproteobacteria</taxon>
        <taxon>Burkholderiales</taxon>
        <taxon>Comamonadaceae</taxon>
        <taxon>Paenacidovorax</taxon>
    </lineage>
</organism>
<dbReference type="PROSITE" id="PS50887">
    <property type="entry name" value="GGDEF"/>
    <property type="match status" value="1"/>
</dbReference>
<dbReference type="InterPro" id="IPR050469">
    <property type="entry name" value="Diguanylate_Cyclase"/>
</dbReference>
<keyword evidence="2" id="KW-0902">Two-component regulatory system</keyword>
<feature type="domain" description="Response regulatory" evidence="5">
    <location>
        <begin position="159"/>
        <end position="276"/>
    </location>
</feature>
<dbReference type="SUPFAM" id="SSF47226">
    <property type="entry name" value="Histidine-containing phosphotransfer domain, HPT domain"/>
    <property type="match status" value="1"/>
</dbReference>
<dbReference type="InterPro" id="IPR001789">
    <property type="entry name" value="Sig_transdc_resp-reg_receiver"/>
</dbReference>
<feature type="domain" description="GGDEF" evidence="6">
    <location>
        <begin position="441"/>
        <end position="572"/>
    </location>
</feature>
<dbReference type="InterPro" id="IPR036641">
    <property type="entry name" value="HPT_dom_sf"/>
</dbReference>
<evidence type="ECO:0000259" key="6">
    <source>
        <dbReference type="PROSITE" id="PS50887"/>
    </source>
</evidence>
<dbReference type="PANTHER" id="PTHR45138">
    <property type="entry name" value="REGULATORY COMPONENTS OF SENSORY TRANSDUCTION SYSTEM"/>
    <property type="match status" value="1"/>
</dbReference>
<dbReference type="InterPro" id="IPR011006">
    <property type="entry name" value="CheY-like_superfamily"/>
</dbReference>
<dbReference type="PANTHER" id="PTHR45138:SF9">
    <property type="entry name" value="DIGUANYLATE CYCLASE DGCM-RELATED"/>
    <property type="match status" value="1"/>
</dbReference>
<dbReference type="Pfam" id="PF00990">
    <property type="entry name" value="GGDEF"/>
    <property type="match status" value="1"/>
</dbReference>
<dbReference type="InterPro" id="IPR008207">
    <property type="entry name" value="Sig_transdc_His_kin_Hpt_dom"/>
</dbReference>
<dbReference type="InterPro" id="IPR000160">
    <property type="entry name" value="GGDEF_dom"/>
</dbReference>
<dbReference type="GO" id="GO:0052621">
    <property type="term" value="F:diguanylate cyclase activity"/>
    <property type="evidence" value="ECO:0007669"/>
    <property type="project" value="UniProtKB-EC"/>
</dbReference>
<comment type="catalytic activity">
    <reaction evidence="3">
        <text>2 GTP = 3',3'-c-di-GMP + 2 diphosphate</text>
        <dbReference type="Rhea" id="RHEA:24898"/>
        <dbReference type="ChEBI" id="CHEBI:33019"/>
        <dbReference type="ChEBI" id="CHEBI:37565"/>
        <dbReference type="ChEBI" id="CHEBI:58805"/>
        <dbReference type="EC" id="2.7.7.65"/>
    </reaction>
</comment>
<dbReference type="GO" id="GO:0004672">
    <property type="term" value="F:protein kinase activity"/>
    <property type="evidence" value="ECO:0007669"/>
    <property type="project" value="UniProtKB-ARBA"/>
</dbReference>
<dbReference type="GO" id="GO:0000160">
    <property type="term" value="P:phosphorelay signal transduction system"/>
    <property type="evidence" value="ECO:0007669"/>
    <property type="project" value="UniProtKB-KW"/>
</dbReference>
<dbReference type="STRING" id="343013.SAMN04489707_10156"/>
<dbReference type="RefSeq" id="WP_054256974.1">
    <property type="nucleotide sequence ID" value="NZ_CYIG01000029.1"/>
</dbReference>